<keyword evidence="2" id="KW-1185">Reference proteome</keyword>
<sequence>MTCRRSKPSNQKPYGLLNLLGVPAGPWDAIGIDFVGQLPESKDRDGSYDMITVQPLSALAPIFDVLTSFCLSLFIPLQILTFTASVDSVSS</sequence>
<dbReference type="AlphaFoldDB" id="A0A2A9NF68"/>
<gene>
    <name evidence="1" type="ORF">AMATHDRAFT_70081</name>
</gene>
<protein>
    <submittedName>
        <fullName evidence="1">Uncharacterized protein</fullName>
    </submittedName>
</protein>
<organism evidence="1 2">
    <name type="scientific">Amanita thiersii Skay4041</name>
    <dbReference type="NCBI Taxonomy" id="703135"/>
    <lineage>
        <taxon>Eukaryota</taxon>
        <taxon>Fungi</taxon>
        <taxon>Dikarya</taxon>
        <taxon>Basidiomycota</taxon>
        <taxon>Agaricomycotina</taxon>
        <taxon>Agaricomycetes</taxon>
        <taxon>Agaricomycetidae</taxon>
        <taxon>Agaricales</taxon>
        <taxon>Pluteineae</taxon>
        <taxon>Amanitaceae</taxon>
        <taxon>Amanita</taxon>
    </lineage>
</organism>
<dbReference type="OrthoDB" id="3256826at2759"/>
<reference evidence="1 2" key="1">
    <citation type="submission" date="2014-02" db="EMBL/GenBank/DDBJ databases">
        <title>Transposable element dynamics among asymbiotic and ectomycorrhizal Amanita fungi.</title>
        <authorList>
            <consortium name="DOE Joint Genome Institute"/>
            <person name="Hess J."/>
            <person name="Skrede I."/>
            <person name="Wolfe B."/>
            <person name="LaButti K."/>
            <person name="Ohm R.A."/>
            <person name="Grigoriev I.V."/>
            <person name="Pringle A."/>
        </authorList>
    </citation>
    <scope>NUCLEOTIDE SEQUENCE [LARGE SCALE GENOMIC DNA]</scope>
    <source>
        <strain evidence="1 2">SKay4041</strain>
    </source>
</reference>
<evidence type="ECO:0000313" key="2">
    <source>
        <dbReference type="Proteomes" id="UP000242287"/>
    </source>
</evidence>
<evidence type="ECO:0000313" key="1">
    <source>
        <dbReference type="EMBL" id="PFH46350.1"/>
    </source>
</evidence>
<name>A0A2A9NF68_9AGAR</name>
<accession>A0A2A9NF68</accession>
<feature type="non-terminal residue" evidence="1">
    <location>
        <position position="91"/>
    </location>
</feature>
<dbReference type="Proteomes" id="UP000242287">
    <property type="component" value="Unassembled WGS sequence"/>
</dbReference>
<proteinExistence type="predicted"/>
<dbReference type="EMBL" id="KZ302204">
    <property type="protein sequence ID" value="PFH46350.1"/>
    <property type="molecule type" value="Genomic_DNA"/>
</dbReference>